<keyword evidence="6" id="KW-0677">Repeat</keyword>
<dbReference type="FunFam" id="2.30.42.10:FF:000079">
    <property type="entry name" value="Whirlin a"/>
    <property type="match status" value="1"/>
</dbReference>
<evidence type="ECO:0000256" key="13">
    <source>
        <dbReference type="ARBA" id="ARBA00074537"/>
    </source>
</evidence>
<dbReference type="GO" id="GO:0007605">
    <property type="term" value="P:sensory perception of sound"/>
    <property type="evidence" value="ECO:0007669"/>
    <property type="project" value="UniProtKB-KW"/>
</dbReference>
<evidence type="ECO:0000313" key="17">
    <source>
        <dbReference type="Proteomes" id="UP000265100"/>
    </source>
</evidence>
<feature type="compositionally biased region" description="Polar residues" evidence="14">
    <location>
        <begin position="838"/>
        <end position="851"/>
    </location>
</feature>
<dbReference type="PANTHER" id="PTHR23116">
    <property type="entry name" value="PDZ DOMAIN CONTAINING WHIRLIN AND HARMONIN-RELATED"/>
    <property type="match status" value="1"/>
</dbReference>
<keyword evidence="9" id="KW-0966">Cell projection</keyword>
<evidence type="ECO:0000256" key="4">
    <source>
        <dbReference type="ARBA" id="ARBA00022490"/>
    </source>
</evidence>
<dbReference type="CDD" id="cd06740">
    <property type="entry name" value="PDZ1_FL-whirlin"/>
    <property type="match status" value="1"/>
</dbReference>
<dbReference type="GO" id="GO:0060088">
    <property type="term" value="P:auditory receptor cell stereocilium organization"/>
    <property type="evidence" value="ECO:0007669"/>
    <property type="project" value="TreeGrafter"/>
</dbReference>
<keyword evidence="4" id="KW-0963">Cytoplasm</keyword>
<evidence type="ECO:0000256" key="12">
    <source>
        <dbReference type="ARBA" id="ARBA00065164"/>
    </source>
</evidence>
<dbReference type="InterPro" id="IPR051844">
    <property type="entry name" value="USH2_Complex_Protein"/>
</dbReference>
<reference evidence="16" key="3">
    <citation type="submission" date="2025-09" db="UniProtKB">
        <authorList>
            <consortium name="Ensembl"/>
        </authorList>
    </citation>
    <scope>IDENTIFICATION</scope>
</reference>
<comment type="function">
    <text evidence="11">Involved in hearing and vision as member of the USH2 complex. Necessary for elongation and maintenance of inner and outer hair cell stereocilia in the organ of Corti in the inner ear. Involved in the maintenance of the hair bundle ankle region, which connects stereocilia in cochlear hair cells of the inner ear. In retina photoreceptors, required for the maintenance of periciliary membrane complex that seems to play a role in regulating intracellular protein transport.</text>
</comment>
<feature type="domain" description="PDZ" evidence="15">
    <location>
        <begin position="182"/>
        <end position="253"/>
    </location>
</feature>
<feature type="domain" description="PDZ" evidence="15">
    <location>
        <begin position="321"/>
        <end position="416"/>
    </location>
</feature>
<comment type="subcellular location">
    <subcellularLocation>
        <location evidence="2">Cell projection</location>
        <location evidence="2">Growth cone</location>
    </subcellularLocation>
    <subcellularLocation>
        <location evidence="3">Cell projection</location>
        <location evidence="3">Stereocilium</location>
    </subcellularLocation>
    <subcellularLocation>
        <location evidence="1">Cytoplasm</location>
    </subcellularLocation>
    <subcellularLocation>
        <location evidence="10">Synapse</location>
    </subcellularLocation>
</comment>
<dbReference type="GO" id="GO:0005737">
    <property type="term" value="C:cytoplasm"/>
    <property type="evidence" value="ECO:0007669"/>
    <property type="project" value="UniProtKB-SubCell"/>
</dbReference>
<dbReference type="CDD" id="cd06741">
    <property type="entry name" value="PDZ2_FL-whirlin"/>
    <property type="match status" value="1"/>
</dbReference>
<dbReference type="CDD" id="cd07357">
    <property type="entry name" value="HN_L-whirlin_R2_like"/>
    <property type="match status" value="1"/>
</dbReference>
<feature type="compositionally biased region" description="Pro residues" evidence="14">
    <location>
        <begin position="129"/>
        <end position="138"/>
    </location>
</feature>
<keyword evidence="8" id="KW-0770">Synapse</keyword>
<dbReference type="FunFam" id="1.20.1160.20:FF:000003">
    <property type="entry name" value="Whirlin a"/>
    <property type="match status" value="1"/>
</dbReference>
<comment type="subunit">
    <text evidence="12">Forms homooligomers. Interacts (via C-terminal PDZ domain) with MYO15A; this interaction is necessary for localization of WHRN to stereocilia tips. Interacts (via C-terminal PDZ domain) with MPP1/p55. Interacts with LRRC4C/NGL1. Interacts with MYO7A. Interacts with RPGR. Interacts with EPS8. Interacts with CASK. Interacts with CIB2. Component of USH2 complex, composed of ADGRV1, PDZD7, USH2A and WHRN. Interacts (via PDZ domains) with PDZD7; the interaction is direct. Interacts (via N-terminal PDZ domain) with USH2A (via cytoplasmic region). Interacts with ADGRV1/MASS1 (via cytoplasmic region).</text>
</comment>
<dbReference type="AlphaFoldDB" id="A0A3P8REZ9"/>
<evidence type="ECO:0000313" key="16">
    <source>
        <dbReference type="Ensembl" id="ENSACLP00000040645.2"/>
    </source>
</evidence>
<dbReference type="CDD" id="cd06742">
    <property type="entry name" value="PDZ3_FL-whirlin-like"/>
    <property type="match status" value="1"/>
</dbReference>
<sequence>MSSTDLERMSLSSSVNSVASSARTLSANVRKLHNALNLLLNDFEREQFIHCLNVYHSKRNVYDLVQTLNVILNAPSKRQLLPMLRLVIPRSDQLLFEQYTSEGLYLKSDLVASNGHAEPSPGEFLSASPTPPGHFSPNNPPEFQVALRGSPDSFSTSSDGTAPLVPLLGRNFIHEPPGELRQVTMKRHKSNEGLGFSIRGGSEHGVGIYVSLVEPGSLAEKEGLRVGDQIMKVNDKVFDKVTHAEAVKVLKGSKKLCLSVRSVGRIPGGYVTNHVYTWVDPQGRSVSPPPDLPEHRSATLRRTDSQRRSNMQLLQEGDEKKVNLVLDDGRSLGLMIRGGAEYALGIYITGVDQGSAAECGGLKSLPAPPSTPCSVPSATPVSSPPPTQVGDQILEVNGRSFLSIPHDEAVRVLKSSRHLMMTVKDVGRLPHTRTVVGETKWIASSQIAESSANSSVASFSVDQGASASGKSGFYKGVAGSQVTLSSLVNQSRAMLEEQARHLLTEAERQTMVYYVEEYRDGHIGVEQLVMALFELLNTHAKFSLLSEVRGLVAPQDLERFDGLVLRREIQALKARQGAAGASALQPDSLSMVSYPDTLTSSSASFMTNTTLSSARNDSVVESNEEDPPESLNMLLTDISLDDVQSATAESPPSFKPPPPPGVQRGPSRRDPLNKCPSSESSHSGLYFTATASKNHGNEPGHAPASPSLHHKRERQRDPSQEYAAIRKREPSALAKKQKTTSAQLSTVTQHNIGPFPRVQSPSRGTKPAAPSPSPPPPPPLPAPPPPPSLSLKPASKTKSSPTSSPGSKQQFVTVEVHRPNAEPDVNEVRPLPQARGGTLSQLSDSGQTLSEDSGVDIAESGHVRKESSSHSSRTHLPRDTQEGGGGDNPSKPPGLLEPTATLVRVAKTASTLGIAIEGGANTRQPLPRIVTIQRGGSAHNCGQLKVGQIILEVNGVSLRGREHRDAARLIAEAFKTKDRDYVDFLVTEFNVAL</sequence>
<feature type="region of interest" description="Disordered" evidence="14">
    <location>
        <begin position="282"/>
        <end position="307"/>
    </location>
</feature>
<protein>
    <recommendedName>
        <fullName evidence="13">Whirlin</fullName>
    </recommendedName>
</protein>
<feature type="compositionally biased region" description="Polar residues" evidence="14">
    <location>
        <begin position="675"/>
        <end position="694"/>
    </location>
</feature>
<name>A0A3P8REZ9_ASTCA</name>
<evidence type="ECO:0000256" key="1">
    <source>
        <dbReference type="ARBA" id="ARBA00004496"/>
    </source>
</evidence>
<evidence type="ECO:0000256" key="11">
    <source>
        <dbReference type="ARBA" id="ARBA00053543"/>
    </source>
</evidence>
<dbReference type="Pfam" id="PF00595">
    <property type="entry name" value="PDZ"/>
    <property type="match status" value="3"/>
</dbReference>
<dbReference type="SMART" id="SM00228">
    <property type="entry name" value="PDZ"/>
    <property type="match status" value="3"/>
</dbReference>
<dbReference type="InterPro" id="IPR001478">
    <property type="entry name" value="PDZ"/>
</dbReference>
<dbReference type="GO" id="GO:0030426">
    <property type="term" value="C:growth cone"/>
    <property type="evidence" value="ECO:0007669"/>
    <property type="project" value="UniProtKB-SubCell"/>
</dbReference>
<dbReference type="Ensembl" id="ENSACLT00000041601.2">
    <property type="protein sequence ID" value="ENSACLP00000040645.2"/>
    <property type="gene ID" value="ENSACLG00000027365.2"/>
</dbReference>
<dbReference type="Bgee" id="ENSACLG00000027365">
    <property type="expression patterns" value="Expressed in camera-type eye and 3 other cell types or tissues"/>
</dbReference>
<evidence type="ECO:0000256" key="7">
    <source>
        <dbReference type="ARBA" id="ARBA00022740"/>
    </source>
</evidence>
<dbReference type="InterPro" id="IPR033028">
    <property type="entry name" value="Whirlin_HN-like_dom2"/>
</dbReference>
<keyword evidence="17" id="KW-1185">Reference proteome</keyword>
<dbReference type="FunFam" id="1.20.1160.20:FF:000002">
    <property type="entry name" value="Whirlin a"/>
    <property type="match status" value="1"/>
</dbReference>
<organism evidence="16 17">
    <name type="scientific">Astatotilapia calliptera</name>
    <name type="common">Eastern happy</name>
    <name type="synonym">Chromis callipterus</name>
    <dbReference type="NCBI Taxonomy" id="8154"/>
    <lineage>
        <taxon>Eukaryota</taxon>
        <taxon>Metazoa</taxon>
        <taxon>Chordata</taxon>
        <taxon>Craniata</taxon>
        <taxon>Vertebrata</taxon>
        <taxon>Euteleostomi</taxon>
        <taxon>Actinopterygii</taxon>
        <taxon>Neopterygii</taxon>
        <taxon>Teleostei</taxon>
        <taxon>Neoteleostei</taxon>
        <taxon>Acanthomorphata</taxon>
        <taxon>Ovalentaria</taxon>
        <taxon>Cichlomorphae</taxon>
        <taxon>Cichliformes</taxon>
        <taxon>Cichlidae</taxon>
        <taxon>African cichlids</taxon>
        <taxon>Pseudocrenilabrinae</taxon>
        <taxon>Haplochromini</taxon>
        <taxon>Astatotilapia</taxon>
    </lineage>
</organism>
<feature type="compositionally biased region" description="Low complexity" evidence="14">
    <location>
        <begin position="789"/>
        <end position="805"/>
    </location>
</feature>
<accession>A0A3P8REZ9</accession>
<evidence type="ECO:0000256" key="14">
    <source>
        <dbReference type="SAM" id="MobiDB-lite"/>
    </source>
</evidence>
<feature type="region of interest" description="Disordered" evidence="14">
    <location>
        <begin position="644"/>
        <end position="896"/>
    </location>
</feature>
<dbReference type="Proteomes" id="UP000265100">
    <property type="component" value="Chromosome 7"/>
</dbReference>
<evidence type="ECO:0000256" key="5">
    <source>
        <dbReference type="ARBA" id="ARBA00022553"/>
    </source>
</evidence>
<dbReference type="InterPro" id="IPR036034">
    <property type="entry name" value="PDZ_sf"/>
</dbReference>
<evidence type="ECO:0000256" key="3">
    <source>
        <dbReference type="ARBA" id="ARBA00004645"/>
    </source>
</evidence>
<feature type="compositionally biased region" description="Basic and acidic residues" evidence="14">
    <location>
        <begin position="292"/>
        <end position="307"/>
    </location>
</feature>
<dbReference type="PANTHER" id="PTHR23116:SF37">
    <property type="entry name" value="WHIRLIN"/>
    <property type="match status" value="1"/>
</dbReference>
<feature type="compositionally biased region" description="Basic and acidic residues" evidence="14">
    <location>
        <begin position="859"/>
        <end position="868"/>
    </location>
</feature>
<feature type="region of interest" description="Disordered" evidence="14">
    <location>
        <begin position="611"/>
        <end position="630"/>
    </location>
</feature>
<reference evidence="16" key="1">
    <citation type="submission" date="2018-05" db="EMBL/GenBank/DDBJ databases">
        <authorList>
            <person name="Datahose"/>
        </authorList>
    </citation>
    <scope>NUCLEOTIDE SEQUENCE</scope>
</reference>
<evidence type="ECO:0000256" key="8">
    <source>
        <dbReference type="ARBA" id="ARBA00023018"/>
    </source>
</evidence>
<dbReference type="GeneTree" id="ENSGT00950000183002"/>
<feature type="region of interest" description="Disordered" evidence="14">
    <location>
        <begin position="117"/>
        <end position="138"/>
    </location>
</feature>
<feature type="domain" description="PDZ" evidence="15">
    <location>
        <begin position="902"/>
        <end position="973"/>
    </location>
</feature>
<evidence type="ECO:0000256" key="2">
    <source>
        <dbReference type="ARBA" id="ARBA00004624"/>
    </source>
</evidence>
<feature type="compositionally biased region" description="Polar residues" evidence="14">
    <location>
        <begin position="739"/>
        <end position="751"/>
    </location>
</feature>
<feature type="compositionally biased region" description="Polar residues" evidence="14">
    <location>
        <begin position="611"/>
        <end position="621"/>
    </location>
</feature>
<feature type="compositionally biased region" description="Basic and acidic residues" evidence="14">
    <location>
        <begin position="714"/>
        <end position="730"/>
    </location>
</feature>
<dbReference type="GO" id="GO:0005929">
    <property type="term" value="C:cilium"/>
    <property type="evidence" value="ECO:0007669"/>
    <property type="project" value="TreeGrafter"/>
</dbReference>
<dbReference type="GO" id="GO:0045202">
    <property type="term" value="C:synapse"/>
    <property type="evidence" value="ECO:0007669"/>
    <property type="project" value="UniProtKB-SubCell"/>
</dbReference>
<evidence type="ECO:0000256" key="10">
    <source>
        <dbReference type="ARBA" id="ARBA00034103"/>
    </source>
</evidence>
<evidence type="ECO:0000256" key="9">
    <source>
        <dbReference type="ARBA" id="ARBA00023273"/>
    </source>
</evidence>
<dbReference type="GO" id="GO:0005886">
    <property type="term" value="C:plasma membrane"/>
    <property type="evidence" value="ECO:0007669"/>
    <property type="project" value="TreeGrafter"/>
</dbReference>
<dbReference type="FunFam" id="2.30.42.10:FF:000111">
    <property type="entry name" value="Whirlin a"/>
    <property type="match status" value="1"/>
</dbReference>
<dbReference type="GO" id="GO:0001917">
    <property type="term" value="C:photoreceptor inner segment"/>
    <property type="evidence" value="ECO:0007669"/>
    <property type="project" value="TreeGrafter"/>
</dbReference>
<dbReference type="Gene3D" id="1.20.1160.20">
    <property type="match status" value="2"/>
</dbReference>
<feature type="compositionally biased region" description="Pro residues" evidence="14">
    <location>
        <begin position="769"/>
        <end position="788"/>
    </location>
</feature>
<proteinExistence type="predicted"/>
<dbReference type="SUPFAM" id="SSF50156">
    <property type="entry name" value="PDZ domain-like"/>
    <property type="match status" value="3"/>
</dbReference>
<evidence type="ECO:0000259" key="15">
    <source>
        <dbReference type="PROSITE" id="PS50106"/>
    </source>
</evidence>
<dbReference type="GO" id="GO:0002142">
    <property type="term" value="C:stereocilia ankle link complex"/>
    <property type="evidence" value="ECO:0007669"/>
    <property type="project" value="TreeGrafter"/>
</dbReference>
<evidence type="ECO:0000256" key="6">
    <source>
        <dbReference type="ARBA" id="ARBA00022737"/>
    </source>
</evidence>
<reference evidence="16" key="2">
    <citation type="submission" date="2025-08" db="UniProtKB">
        <authorList>
            <consortium name="Ensembl"/>
        </authorList>
    </citation>
    <scope>IDENTIFICATION</scope>
</reference>
<keyword evidence="7" id="KW-1009">Hearing</keyword>
<dbReference type="FunFam" id="2.30.42.10:FF:000087">
    <property type="entry name" value="Whirlin a"/>
    <property type="match status" value="2"/>
</dbReference>
<keyword evidence="5" id="KW-0597">Phosphoprotein</keyword>
<dbReference type="PROSITE" id="PS50106">
    <property type="entry name" value="PDZ"/>
    <property type="match status" value="3"/>
</dbReference>
<dbReference type="GO" id="GO:0032426">
    <property type="term" value="C:stereocilium tip"/>
    <property type="evidence" value="ECO:0007669"/>
    <property type="project" value="TreeGrafter"/>
</dbReference>
<dbReference type="Gene3D" id="2.30.42.10">
    <property type="match status" value="3"/>
</dbReference>